<dbReference type="AlphaFoldDB" id="A0A1S1PCL4"/>
<accession>A0A1S1PCL4</accession>
<reference evidence="1 2" key="1">
    <citation type="submission" date="2016-10" db="EMBL/GenBank/DDBJ databases">
        <title>Draft genome sequence of Methylobacterium extorquens CP3, a seed endophyte of Crotalaria pumila with plant growth-promoting and metal tolerance properties.</title>
        <authorList>
            <person name="Sanchez-Lopez A.S."/>
            <person name="Van Hamme J.D."/>
            <person name="Thijs S."/>
            <person name="Mcammond B.M."/>
            <person name="Stevens V."/>
            <person name="Gonzalez-Chavez M.D.C."/>
            <person name="Vangronsveld J."/>
        </authorList>
    </citation>
    <scope>NUCLEOTIDE SEQUENCE [LARGE SCALE GENOMIC DNA]</scope>
    <source>
        <strain evidence="1 2">CP3</strain>
    </source>
</reference>
<proteinExistence type="predicted"/>
<sequence length="88" mass="9873">MPQPPLRDLSRALFRDMLIINTQIYPNIKEGERTWAERLGCVSPNYNVIAATPDSDFAAFGADWTAEDAQQLRTRGAVLLRPRTQGQA</sequence>
<dbReference type="Proteomes" id="UP000180215">
    <property type="component" value="Unassembled WGS sequence"/>
</dbReference>
<evidence type="ECO:0000313" key="2">
    <source>
        <dbReference type="Proteomes" id="UP000180215"/>
    </source>
</evidence>
<gene>
    <name evidence="1" type="ORF">BK022_03545</name>
</gene>
<organism evidence="1 2">
    <name type="scientific">Methylorubrum extorquens</name>
    <name type="common">Methylobacterium dichloromethanicum</name>
    <name type="synonym">Methylobacterium extorquens</name>
    <dbReference type="NCBI Taxonomy" id="408"/>
    <lineage>
        <taxon>Bacteria</taxon>
        <taxon>Pseudomonadati</taxon>
        <taxon>Pseudomonadota</taxon>
        <taxon>Alphaproteobacteria</taxon>
        <taxon>Hyphomicrobiales</taxon>
        <taxon>Methylobacteriaceae</taxon>
        <taxon>Methylorubrum</taxon>
    </lineage>
</organism>
<protein>
    <submittedName>
        <fullName evidence="1">Uncharacterized protein</fullName>
    </submittedName>
</protein>
<evidence type="ECO:0000313" key="1">
    <source>
        <dbReference type="EMBL" id="OHV17744.1"/>
    </source>
</evidence>
<name>A0A1S1PCL4_METEX</name>
<dbReference type="EMBL" id="MNAO01000022">
    <property type="protein sequence ID" value="OHV17744.1"/>
    <property type="molecule type" value="Genomic_DNA"/>
</dbReference>
<comment type="caution">
    <text evidence="1">The sequence shown here is derived from an EMBL/GenBank/DDBJ whole genome shotgun (WGS) entry which is preliminary data.</text>
</comment>